<dbReference type="EMBL" id="BAABFC010000029">
    <property type="protein sequence ID" value="GAA4504038.1"/>
    <property type="molecule type" value="Genomic_DNA"/>
</dbReference>
<comment type="cofactor">
    <cofactor evidence="1">
        <name>Mn(2+)</name>
        <dbReference type="ChEBI" id="CHEBI:29035"/>
    </cofactor>
</comment>
<proteinExistence type="inferred from homology"/>
<dbReference type="InterPro" id="IPR001891">
    <property type="entry name" value="Malic_OxRdtase"/>
</dbReference>
<dbReference type="PANTHER" id="PTHR43237:SF4">
    <property type="entry name" value="NADP-DEPENDENT MALIC ENZYME"/>
    <property type="match status" value="1"/>
</dbReference>
<evidence type="ECO:0000313" key="8">
    <source>
        <dbReference type="EMBL" id="GAA4504038.1"/>
    </source>
</evidence>
<sequence length="413" mass="43966">MTDLRQQALDYHAFPQPGKIAVSLTKPAQTARDLALAYSPGVAEPVREIAADPESAYRYTAKGNLVAVITNGTAILGLGNLGPLASKPVMEGKALLFKRFANIDAIDIEVQHTDNDDFVRTVANIAGTFGGINLEDIKAPECFEIEARLIELCDIPVFHDDQHGTAIVTAAGLLNALALQGKELASARIVCLGAGAAAVACMELLIACGARRQNIFMLDRNGVIRSDRGDLNAFKQRFVNDAGARDLDQAIEGADVFLGVSGANLLSEAQILRMAAKPVIFACSNPDPEIRPELVRAVRPDAIMGTGRSDYPNQVNNVLCFPFLFRGALDVRARRIDLGMKLAAVEAIRALAHEPVPAEVLSAAGVSSLAFGPDYVLPKPMDPRLLPRVARAVACAAIESGVARLPLPAGYML</sequence>
<dbReference type="PROSITE" id="PS00331">
    <property type="entry name" value="MALIC_ENZYMES"/>
    <property type="match status" value="1"/>
</dbReference>
<dbReference type="RefSeq" id="WP_345014816.1">
    <property type="nucleotide sequence ID" value="NZ_BAABFC010000029.1"/>
</dbReference>
<keyword evidence="9" id="KW-1185">Reference proteome</keyword>
<dbReference type="Pfam" id="PF03949">
    <property type="entry name" value="Malic_M"/>
    <property type="match status" value="1"/>
</dbReference>
<keyword evidence="5" id="KW-0560">Oxidoreductase</keyword>
<dbReference type="PANTHER" id="PTHR43237">
    <property type="entry name" value="NADP-DEPENDENT MALIC ENZYME"/>
    <property type="match status" value="1"/>
</dbReference>
<evidence type="ECO:0000256" key="3">
    <source>
        <dbReference type="ARBA" id="ARBA00008785"/>
    </source>
</evidence>
<dbReference type="InterPro" id="IPR012301">
    <property type="entry name" value="Malic_N_dom"/>
</dbReference>
<dbReference type="Gene3D" id="3.40.50.720">
    <property type="entry name" value="NAD(P)-binding Rossmann-like Domain"/>
    <property type="match status" value="1"/>
</dbReference>
<dbReference type="InterPro" id="IPR045213">
    <property type="entry name" value="Malic_NAD-bd_bact_type"/>
</dbReference>
<dbReference type="Pfam" id="PF00390">
    <property type="entry name" value="malic"/>
    <property type="match status" value="1"/>
</dbReference>
<evidence type="ECO:0000259" key="7">
    <source>
        <dbReference type="SMART" id="SM01274"/>
    </source>
</evidence>
<comment type="similarity">
    <text evidence="3">Belongs to the malic enzymes family.</text>
</comment>
<evidence type="ECO:0000256" key="5">
    <source>
        <dbReference type="ARBA" id="ARBA00023002"/>
    </source>
</evidence>
<dbReference type="InterPro" id="IPR036291">
    <property type="entry name" value="NAD(P)-bd_dom_sf"/>
</dbReference>
<dbReference type="SMART" id="SM01274">
    <property type="entry name" value="malic"/>
    <property type="match status" value="1"/>
</dbReference>
<evidence type="ECO:0000256" key="4">
    <source>
        <dbReference type="ARBA" id="ARBA00022723"/>
    </source>
</evidence>
<dbReference type="InterPro" id="IPR015884">
    <property type="entry name" value="Malic_enzyme_CS"/>
</dbReference>
<feature type="domain" description="Malic enzyme NAD-binding" evidence="6">
    <location>
        <begin position="162"/>
        <end position="398"/>
    </location>
</feature>
<keyword evidence="4" id="KW-0479">Metal-binding</keyword>
<name>A0ABP8QL90_9GAMM</name>
<dbReference type="Proteomes" id="UP001501321">
    <property type="component" value="Unassembled WGS sequence"/>
</dbReference>
<gene>
    <name evidence="8" type="ORF">GCM10023095_31230</name>
</gene>
<feature type="domain" description="Malic enzyme N-terminal" evidence="7">
    <location>
        <begin position="17"/>
        <end position="150"/>
    </location>
</feature>
<accession>A0ABP8QL90</accession>
<comment type="caution">
    <text evidence="8">The sequence shown here is derived from an EMBL/GenBank/DDBJ whole genome shotgun (WGS) entry which is preliminary data.</text>
</comment>
<evidence type="ECO:0000313" key="9">
    <source>
        <dbReference type="Proteomes" id="UP001501321"/>
    </source>
</evidence>
<dbReference type="Gene3D" id="3.40.50.10380">
    <property type="entry name" value="Malic enzyme, N-terminal domain"/>
    <property type="match status" value="1"/>
</dbReference>
<evidence type="ECO:0000256" key="2">
    <source>
        <dbReference type="ARBA" id="ARBA00001946"/>
    </source>
</evidence>
<dbReference type="SUPFAM" id="SSF51735">
    <property type="entry name" value="NAD(P)-binding Rossmann-fold domains"/>
    <property type="match status" value="1"/>
</dbReference>
<dbReference type="InterPro" id="IPR051674">
    <property type="entry name" value="Malate_Decarboxylase"/>
</dbReference>
<dbReference type="InterPro" id="IPR012302">
    <property type="entry name" value="Malic_NAD-bd"/>
</dbReference>
<dbReference type="SMART" id="SM00919">
    <property type="entry name" value="Malic_M"/>
    <property type="match status" value="1"/>
</dbReference>
<dbReference type="PIRSF" id="PIRSF000106">
    <property type="entry name" value="ME"/>
    <property type="match status" value="1"/>
</dbReference>
<protein>
    <submittedName>
        <fullName evidence="8">Malate dehydrogenase</fullName>
    </submittedName>
</protein>
<dbReference type="InterPro" id="IPR037062">
    <property type="entry name" value="Malic_N_dom_sf"/>
</dbReference>
<dbReference type="InterPro" id="IPR046346">
    <property type="entry name" value="Aminoacid_DH-like_N_sf"/>
</dbReference>
<evidence type="ECO:0000259" key="6">
    <source>
        <dbReference type="SMART" id="SM00919"/>
    </source>
</evidence>
<dbReference type="SUPFAM" id="SSF53223">
    <property type="entry name" value="Aminoacid dehydrogenase-like, N-terminal domain"/>
    <property type="match status" value="1"/>
</dbReference>
<organism evidence="8 9">
    <name type="scientific">Pseudaeromonas paramecii</name>
    <dbReference type="NCBI Taxonomy" id="2138166"/>
    <lineage>
        <taxon>Bacteria</taxon>
        <taxon>Pseudomonadati</taxon>
        <taxon>Pseudomonadota</taxon>
        <taxon>Gammaproteobacteria</taxon>
        <taxon>Aeromonadales</taxon>
        <taxon>Aeromonadaceae</taxon>
        <taxon>Pseudaeromonas</taxon>
    </lineage>
</organism>
<evidence type="ECO:0000256" key="1">
    <source>
        <dbReference type="ARBA" id="ARBA00001936"/>
    </source>
</evidence>
<comment type="cofactor">
    <cofactor evidence="2">
        <name>Mg(2+)</name>
        <dbReference type="ChEBI" id="CHEBI:18420"/>
    </cofactor>
</comment>
<dbReference type="CDD" id="cd05311">
    <property type="entry name" value="NAD_bind_2_malic_enz"/>
    <property type="match status" value="1"/>
</dbReference>
<reference evidence="9" key="1">
    <citation type="journal article" date="2019" name="Int. J. Syst. Evol. Microbiol.">
        <title>The Global Catalogue of Microorganisms (GCM) 10K type strain sequencing project: providing services to taxonomists for standard genome sequencing and annotation.</title>
        <authorList>
            <consortium name="The Broad Institute Genomics Platform"/>
            <consortium name="The Broad Institute Genome Sequencing Center for Infectious Disease"/>
            <person name="Wu L."/>
            <person name="Ma J."/>
        </authorList>
    </citation>
    <scope>NUCLEOTIDE SEQUENCE [LARGE SCALE GENOMIC DNA]</scope>
    <source>
        <strain evidence="9">JCM 32226</strain>
    </source>
</reference>